<dbReference type="SMART" id="SM00365">
    <property type="entry name" value="LRR_SD22"/>
    <property type="match status" value="5"/>
</dbReference>
<evidence type="ECO:0000256" key="8">
    <source>
        <dbReference type="ARBA" id="ARBA00022989"/>
    </source>
</evidence>
<keyword evidence="7" id="KW-0677">Repeat</keyword>
<feature type="transmembrane region" description="Helical" evidence="12">
    <location>
        <begin position="12"/>
        <end position="31"/>
    </location>
</feature>
<dbReference type="PANTHER" id="PTHR48061">
    <property type="entry name" value="LEUCINE-RICH REPEAT RECEPTOR PROTEIN KINASE EMS1-LIKE-RELATED"/>
    <property type="match status" value="1"/>
</dbReference>
<dbReference type="Proteomes" id="UP000694864">
    <property type="component" value="Chromosome 14"/>
</dbReference>
<dbReference type="Pfam" id="PF23598">
    <property type="entry name" value="LRR_14"/>
    <property type="match status" value="1"/>
</dbReference>
<dbReference type="InterPro" id="IPR055414">
    <property type="entry name" value="LRR_R13L4/SHOC2-like"/>
</dbReference>
<dbReference type="PANTHER" id="PTHR48061:SF46">
    <property type="entry name" value="LEUCINE-RICH REPEAT-CONTAINING N-TERMINAL PLANT-TYPE DOMAIN-CONTAINING PROTEIN"/>
    <property type="match status" value="1"/>
</dbReference>
<dbReference type="InterPro" id="IPR013210">
    <property type="entry name" value="LRR_N_plant-typ"/>
</dbReference>
<dbReference type="Pfam" id="PF13855">
    <property type="entry name" value="LRR_8"/>
    <property type="match status" value="2"/>
</dbReference>
<feature type="domain" description="Leucine-rich repeat-containing N-terminal plant-type" evidence="13">
    <location>
        <begin position="39"/>
        <end position="88"/>
    </location>
</feature>
<evidence type="ECO:0000313" key="16">
    <source>
        <dbReference type="RefSeq" id="XP_019090928.1"/>
    </source>
</evidence>
<keyword evidence="11" id="KW-0325">Glycoprotein</keyword>
<evidence type="ECO:0000256" key="7">
    <source>
        <dbReference type="ARBA" id="ARBA00022737"/>
    </source>
</evidence>
<keyword evidence="3" id="KW-1003">Cell membrane</keyword>
<name>A0ABM1QVZ0_CAMSA</name>
<evidence type="ECO:0000256" key="2">
    <source>
        <dbReference type="ARBA" id="ARBA00009592"/>
    </source>
</evidence>
<keyword evidence="4" id="KW-0433">Leucine-rich repeat</keyword>
<dbReference type="Pfam" id="PF13516">
    <property type="entry name" value="LRR_6"/>
    <property type="match status" value="1"/>
</dbReference>
<dbReference type="SMART" id="SM00369">
    <property type="entry name" value="LRR_TYP"/>
    <property type="match status" value="14"/>
</dbReference>
<sequence>MKVFLSNQKMSFLLRSISFLFLVSSFLNTFVSSTQHLCHSDQRDALLEFKTEFLIQKPDWVDSDVFSYPKTESWVNKSDCCSWDGITCAAKSGKVIGLDLSFSNLHGPLKSKSNLFRLRHLRDLNLAYNNFTGSPIPAEFDKLMELKRLNLSQSSLLGQIPIKLLQLTKLVSLDLSSFEYYDSHDSSFLSVDESFLHLLTQNMRNLRELDMSDVNISSEIPHEFSNMRSLRLLHLRNCNLSGEFPSSVLLIPSLQSIILSHNINLRGNLPVFREHNSLSELTIENTTFSGNIPFSLGNLSYLSILDLGSNNFVGEIPSSIGNLKQLTYFDVSYNKLSGNLPASILNLTQLRRLYLSSNQFTGSLPPIISQFSKLESFYVEYNSFTGPILSSLLKIPSLTQIYLSYNKFTDLTGIGNISLLHNLQYFKFGSRNYNEVGPGVDLNVFSPLKQLSSLHLQGIPLSTANITSDLDFPSELEVLYLRGCNITEFPEFIRNRRNLQQLDLSNNKIKGQIPDWLWRLPELSFVDLSNNSLSGFSGSLKVSPESQISNVDLSSNAFQGPLFIPSSKHLQYFFGSKNNFTGEIPRSVCGLSSLKVLYLSNNNLNGSIPRCLETLVMSSLSDLILRNNKLSGILPEIFQNAKSLTSIDVSHNRLEGKIPASLGGCSALEVLNVGSNTFNDMFPFHLNSLQKLQVLVLRSNKFRGKLHNADGVWFGFPQLKIIDVSYNGFFGTLPSDYFQNWTAMSSMRDNNIMISHNDFFGALASHFIRSGSGSYYTTVLISKGMLMEMEHILTVYTTIDFSGNQLNGPIPDSVGLLKELCILNMSSNAFTGHIPSSLANLTNLESLDLSQNMISGESRICGLSSLEILDLSNNNFNGSIPRCLETLMRSLSYLNLRNNRLSGILPDIFQNAKSLTSIDVSHNRLEGKIPASLSGCSALEVLNVGSNTINDMFPFHLNYLQKLQVLVLRSNKFHGTLHNADGVWFGFPQLKIIDVSYNDFFGTFPSDYFLNWTTMSSMRDNNIEPEYIRSGSGSYYFSLVLMSKGVSMEMERILTIFTAIDFSGNQLNGPIPDSIGLLKELRNLNMSSNGFTGHIPSSLANLTNLESLDLSQNKISGSIPQGTQFQRQNCSSYEGNPGLDGPSLKDVCGDIKTPPQPELVETKEEEEEEESLSWVAAGLGFGPGVLFGLAMRYITALYKHEWFMKIFGRSKQQSTRTR</sequence>
<evidence type="ECO:0000256" key="10">
    <source>
        <dbReference type="ARBA" id="ARBA00023170"/>
    </source>
</evidence>
<evidence type="ECO:0000256" key="4">
    <source>
        <dbReference type="ARBA" id="ARBA00022614"/>
    </source>
</evidence>
<dbReference type="InterPro" id="IPR003591">
    <property type="entry name" value="Leu-rich_rpt_typical-subtyp"/>
</dbReference>
<evidence type="ECO:0000256" key="6">
    <source>
        <dbReference type="ARBA" id="ARBA00022729"/>
    </source>
</evidence>
<keyword evidence="10" id="KW-0675">Receptor</keyword>
<protein>
    <submittedName>
        <fullName evidence="16">Receptor-like protein 12</fullName>
    </submittedName>
</protein>
<dbReference type="PRINTS" id="PR00019">
    <property type="entry name" value="LEURICHRPT"/>
</dbReference>
<evidence type="ECO:0000313" key="15">
    <source>
        <dbReference type="Proteomes" id="UP000694864"/>
    </source>
</evidence>
<keyword evidence="6" id="KW-0732">Signal</keyword>
<evidence type="ECO:0000256" key="11">
    <source>
        <dbReference type="ARBA" id="ARBA00023180"/>
    </source>
</evidence>
<evidence type="ECO:0000256" key="9">
    <source>
        <dbReference type="ARBA" id="ARBA00023136"/>
    </source>
</evidence>
<proteinExistence type="inferred from homology"/>
<evidence type="ECO:0000256" key="3">
    <source>
        <dbReference type="ARBA" id="ARBA00022475"/>
    </source>
</evidence>
<dbReference type="SUPFAM" id="SSF52058">
    <property type="entry name" value="L domain-like"/>
    <property type="match status" value="3"/>
</dbReference>
<organism evidence="15 16">
    <name type="scientific">Camelina sativa</name>
    <name type="common">False flax</name>
    <name type="synonym">Myagrum sativum</name>
    <dbReference type="NCBI Taxonomy" id="90675"/>
    <lineage>
        <taxon>Eukaryota</taxon>
        <taxon>Viridiplantae</taxon>
        <taxon>Streptophyta</taxon>
        <taxon>Embryophyta</taxon>
        <taxon>Tracheophyta</taxon>
        <taxon>Spermatophyta</taxon>
        <taxon>Magnoliopsida</taxon>
        <taxon>eudicotyledons</taxon>
        <taxon>Gunneridae</taxon>
        <taxon>Pentapetalae</taxon>
        <taxon>rosids</taxon>
        <taxon>malvids</taxon>
        <taxon>Brassicales</taxon>
        <taxon>Brassicaceae</taxon>
        <taxon>Camelineae</taxon>
        <taxon>Camelina</taxon>
    </lineage>
</organism>
<dbReference type="RefSeq" id="XP_019090928.1">
    <property type="nucleotide sequence ID" value="XM_019235383.1"/>
</dbReference>
<evidence type="ECO:0000256" key="5">
    <source>
        <dbReference type="ARBA" id="ARBA00022692"/>
    </source>
</evidence>
<comment type="subcellular location">
    <subcellularLocation>
        <location evidence="1">Cell membrane</location>
        <topology evidence="1">Single-pass type I membrane protein</topology>
    </subcellularLocation>
</comment>
<dbReference type="Pfam" id="PF08263">
    <property type="entry name" value="LRRNT_2"/>
    <property type="match status" value="1"/>
</dbReference>
<evidence type="ECO:0000259" key="13">
    <source>
        <dbReference type="Pfam" id="PF08263"/>
    </source>
</evidence>
<comment type="similarity">
    <text evidence="2">Belongs to the RLP family.</text>
</comment>
<reference evidence="16" key="2">
    <citation type="submission" date="2025-08" db="UniProtKB">
        <authorList>
            <consortium name="RefSeq"/>
        </authorList>
    </citation>
    <scope>IDENTIFICATION</scope>
    <source>
        <tissue evidence="16">Leaf</tissue>
    </source>
</reference>
<keyword evidence="9 12" id="KW-0472">Membrane</keyword>
<dbReference type="GeneID" id="104743927"/>
<evidence type="ECO:0000256" key="1">
    <source>
        <dbReference type="ARBA" id="ARBA00004251"/>
    </source>
</evidence>
<keyword evidence="15" id="KW-1185">Reference proteome</keyword>
<dbReference type="PROSITE" id="PS51450">
    <property type="entry name" value="LRR"/>
    <property type="match status" value="4"/>
</dbReference>
<dbReference type="InterPro" id="IPR046956">
    <property type="entry name" value="RLP23-like"/>
</dbReference>
<reference evidence="15" key="1">
    <citation type="journal article" date="2014" name="Nat. Commun.">
        <title>The emerging biofuel crop Camelina sativa retains a highly undifferentiated hexaploid genome structure.</title>
        <authorList>
            <person name="Kagale S."/>
            <person name="Koh C."/>
            <person name="Nixon J."/>
            <person name="Bollina V."/>
            <person name="Clarke W.E."/>
            <person name="Tuteja R."/>
            <person name="Spillane C."/>
            <person name="Robinson S.J."/>
            <person name="Links M.G."/>
            <person name="Clarke C."/>
            <person name="Higgins E.E."/>
            <person name="Huebert T."/>
            <person name="Sharpe A.G."/>
            <person name="Parkin I.A."/>
        </authorList>
    </citation>
    <scope>NUCLEOTIDE SEQUENCE [LARGE SCALE GENOMIC DNA]</scope>
    <source>
        <strain evidence="15">cv. DH55</strain>
    </source>
</reference>
<dbReference type="Gene3D" id="3.80.10.10">
    <property type="entry name" value="Ribonuclease Inhibitor"/>
    <property type="match status" value="6"/>
</dbReference>
<gene>
    <name evidence="16" type="primary">LOC104743927</name>
</gene>
<dbReference type="SMART" id="SM00364">
    <property type="entry name" value="LRR_BAC"/>
    <property type="match status" value="6"/>
</dbReference>
<dbReference type="InterPro" id="IPR001611">
    <property type="entry name" value="Leu-rich_rpt"/>
</dbReference>
<dbReference type="Pfam" id="PF00560">
    <property type="entry name" value="LRR_1"/>
    <property type="match status" value="7"/>
</dbReference>
<dbReference type="SUPFAM" id="SSF52047">
    <property type="entry name" value="RNI-like"/>
    <property type="match status" value="1"/>
</dbReference>
<keyword evidence="8 12" id="KW-1133">Transmembrane helix</keyword>
<accession>A0ABM1QVZ0</accession>
<keyword evidence="5 12" id="KW-0812">Transmembrane</keyword>
<dbReference type="InterPro" id="IPR032675">
    <property type="entry name" value="LRR_dom_sf"/>
</dbReference>
<evidence type="ECO:0000256" key="12">
    <source>
        <dbReference type="SAM" id="Phobius"/>
    </source>
</evidence>
<feature type="domain" description="Disease resistance R13L4/SHOC-2-like LRR" evidence="14">
    <location>
        <begin position="294"/>
        <end position="532"/>
    </location>
</feature>
<evidence type="ECO:0000259" key="14">
    <source>
        <dbReference type="Pfam" id="PF23598"/>
    </source>
</evidence>